<feature type="domain" description="RRM" evidence="4">
    <location>
        <begin position="170"/>
        <end position="242"/>
    </location>
</feature>
<keyword evidence="2 3" id="KW-0694">RNA-binding</keyword>
<evidence type="ECO:0000259" key="4">
    <source>
        <dbReference type="PROSITE" id="PS50102"/>
    </source>
</evidence>
<dbReference type="GO" id="GO:0003723">
    <property type="term" value="F:RNA binding"/>
    <property type="evidence" value="ECO:0007669"/>
    <property type="project" value="UniProtKB-UniRule"/>
</dbReference>
<dbReference type="Gene3D" id="3.30.70.330">
    <property type="match status" value="2"/>
</dbReference>
<comment type="caution">
    <text evidence="5">The sequence shown here is derived from an EMBL/GenBank/DDBJ whole genome shotgun (WGS) entry which is preliminary data.</text>
</comment>
<dbReference type="AlphaFoldDB" id="A0AAW1S7Q3"/>
<evidence type="ECO:0000256" key="2">
    <source>
        <dbReference type="ARBA" id="ARBA00022884"/>
    </source>
</evidence>
<reference evidence="5 6" key="1">
    <citation type="journal article" date="2024" name="Nat. Commun.">
        <title>Phylogenomics reveals the evolutionary origins of lichenization in chlorophyte algae.</title>
        <authorList>
            <person name="Puginier C."/>
            <person name="Libourel C."/>
            <person name="Otte J."/>
            <person name="Skaloud P."/>
            <person name="Haon M."/>
            <person name="Grisel S."/>
            <person name="Petersen M."/>
            <person name="Berrin J.G."/>
            <person name="Delaux P.M."/>
            <person name="Dal Grande F."/>
            <person name="Keller J."/>
        </authorList>
    </citation>
    <scope>NUCLEOTIDE SEQUENCE [LARGE SCALE GENOMIC DNA]</scope>
    <source>
        <strain evidence="5 6">SAG 245.80</strain>
    </source>
</reference>
<organism evidence="5 6">
    <name type="scientific">Elliptochloris bilobata</name>
    <dbReference type="NCBI Taxonomy" id="381761"/>
    <lineage>
        <taxon>Eukaryota</taxon>
        <taxon>Viridiplantae</taxon>
        <taxon>Chlorophyta</taxon>
        <taxon>core chlorophytes</taxon>
        <taxon>Trebouxiophyceae</taxon>
        <taxon>Trebouxiophyceae incertae sedis</taxon>
        <taxon>Elliptochloris clade</taxon>
        <taxon>Elliptochloris</taxon>
    </lineage>
</organism>
<dbReference type="InterPro" id="IPR012677">
    <property type="entry name" value="Nucleotide-bd_a/b_plait_sf"/>
</dbReference>
<dbReference type="Pfam" id="PF00076">
    <property type="entry name" value="RRM_1"/>
    <property type="match status" value="2"/>
</dbReference>
<protein>
    <recommendedName>
        <fullName evidence="4">RRM domain-containing protein</fullName>
    </recommendedName>
</protein>
<gene>
    <name evidence="5" type="ORF">WJX81_005171</name>
</gene>
<proteinExistence type="predicted"/>
<sequence>MRYLANLKLQGSIVRVHRVEGKLLGAASDVLHVCFRSHAQAANALESLQSQSARLAGAFSASWVFGQSLTPCLAVGNLSADVTGAALQDGFQAHGALNALVVPAAAASDVACGFVWLESEDEAQRAIKAMKGARVGQWPINVVWAASQQRADAEAEMARMMADRADPDNTYVYVGNLSQQVGEAELVRVFARFGAVHSVARARALDFGVVRFLQHGAAVAAIAGLNGAFLRERAVIVKWGSAAPAAATVAAEPMVAPAVARALGGAL</sequence>
<dbReference type="EMBL" id="JALJOU010000010">
    <property type="protein sequence ID" value="KAK9841820.1"/>
    <property type="molecule type" value="Genomic_DNA"/>
</dbReference>
<dbReference type="PANTHER" id="PTHR24012">
    <property type="entry name" value="RNA BINDING PROTEIN"/>
    <property type="match status" value="1"/>
</dbReference>
<name>A0AAW1S7Q3_9CHLO</name>
<evidence type="ECO:0000313" key="5">
    <source>
        <dbReference type="EMBL" id="KAK9841820.1"/>
    </source>
</evidence>
<keyword evidence="6" id="KW-1185">Reference proteome</keyword>
<dbReference type="SUPFAM" id="SSF54928">
    <property type="entry name" value="RNA-binding domain, RBD"/>
    <property type="match status" value="2"/>
</dbReference>
<dbReference type="Proteomes" id="UP001445335">
    <property type="component" value="Unassembled WGS sequence"/>
</dbReference>
<feature type="domain" description="RRM" evidence="4">
    <location>
        <begin position="71"/>
        <end position="147"/>
    </location>
</feature>
<evidence type="ECO:0000256" key="1">
    <source>
        <dbReference type="ARBA" id="ARBA00022737"/>
    </source>
</evidence>
<dbReference type="InterPro" id="IPR000504">
    <property type="entry name" value="RRM_dom"/>
</dbReference>
<evidence type="ECO:0000313" key="6">
    <source>
        <dbReference type="Proteomes" id="UP001445335"/>
    </source>
</evidence>
<keyword evidence="1" id="KW-0677">Repeat</keyword>
<accession>A0AAW1S7Q3</accession>
<dbReference type="InterPro" id="IPR035979">
    <property type="entry name" value="RBD_domain_sf"/>
</dbReference>
<dbReference type="PROSITE" id="PS50102">
    <property type="entry name" value="RRM"/>
    <property type="match status" value="2"/>
</dbReference>
<evidence type="ECO:0000256" key="3">
    <source>
        <dbReference type="PROSITE-ProRule" id="PRU00176"/>
    </source>
</evidence>
<dbReference type="SMART" id="SM00360">
    <property type="entry name" value="RRM"/>
    <property type="match status" value="2"/>
</dbReference>